<evidence type="ECO:0000313" key="1">
    <source>
        <dbReference type="EMBL" id="CAK9254173.1"/>
    </source>
</evidence>
<keyword evidence="2" id="KW-1185">Reference proteome</keyword>
<sequence length="313" mass="35710">MNIEAKVIADSLSPKGDRLRTMQLRYPKLLHSEAKTHRKLKIGDRVYEFLEDVSLMNEPAFSRSASSSRAIPVWKLLEEVRNNPAMPVVWLKNKPGMQAEEPMTPEEEECAREIWLRASRSAADLAESLAAAGLHKQWVNRIIEPYTHINVIVTATEWNNFFALRRHEHAQPEMKVLADAMWDAQQASIPTPLKPGQWHLPYVDVDADIRDGMDEKVLIKLSVARCARVSYLTHEGKKPTVEDDLKLYDRLLGSKPLHASPAEHQATPDTENAVRVGLGERTGRYTWDHPHQHGNLIGWRQYRKMLKNESVPG</sequence>
<protein>
    <submittedName>
        <fullName evidence="1">Uncharacterized protein</fullName>
    </submittedName>
</protein>
<gene>
    <name evidence="1" type="ORF">CSSPJE1EN1_LOCUS29551</name>
</gene>
<dbReference type="InterPro" id="IPR003669">
    <property type="entry name" value="Thymidylate_synthase_ThyX"/>
</dbReference>
<name>A0ABP0VK05_9BRYO</name>
<dbReference type="InterPro" id="IPR036098">
    <property type="entry name" value="Thymidylate_synthase_ThyX_sf"/>
</dbReference>
<comment type="caution">
    <text evidence="1">The sequence shown here is derived from an EMBL/GenBank/DDBJ whole genome shotgun (WGS) entry which is preliminary data.</text>
</comment>
<dbReference type="Proteomes" id="UP001497444">
    <property type="component" value="Unassembled WGS sequence"/>
</dbReference>
<evidence type="ECO:0000313" key="2">
    <source>
        <dbReference type="Proteomes" id="UP001497444"/>
    </source>
</evidence>
<accession>A0ABP0VK05</accession>
<reference evidence="1" key="1">
    <citation type="submission" date="2024-02" db="EMBL/GenBank/DDBJ databases">
        <authorList>
            <consortium name="ELIXIR-Norway"/>
            <consortium name="Elixir Norway"/>
        </authorList>
    </citation>
    <scope>NUCLEOTIDE SEQUENCE</scope>
</reference>
<proteinExistence type="predicted"/>
<dbReference type="EMBL" id="CAXAQS010000993">
    <property type="protein sequence ID" value="CAK9254173.1"/>
    <property type="molecule type" value="Genomic_DNA"/>
</dbReference>
<dbReference type="SUPFAM" id="SSF69796">
    <property type="entry name" value="Thymidylate synthase-complementing protein Thy1"/>
    <property type="match status" value="1"/>
</dbReference>
<dbReference type="Pfam" id="PF02511">
    <property type="entry name" value="Thy1"/>
    <property type="match status" value="1"/>
</dbReference>
<organism evidence="1 2">
    <name type="scientific">Sphagnum jensenii</name>
    <dbReference type="NCBI Taxonomy" id="128206"/>
    <lineage>
        <taxon>Eukaryota</taxon>
        <taxon>Viridiplantae</taxon>
        <taxon>Streptophyta</taxon>
        <taxon>Embryophyta</taxon>
        <taxon>Bryophyta</taxon>
        <taxon>Sphagnophytina</taxon>
        <taxon>Sphagnopsida</taxon>
        <taxon>Sphagnales</taxon>
        <taxon>Sphagnaceae</taxon>
        <taxon>Sphagnum</taxon>
    </lineage>
</organism>
<dbReference type="Gene3D" id="3.30.1360.170">
    <property type="match status" value="1"/>
</dbReference>